<sequence>MVTSESTCAFYLKLDEAEKFRRSGLADVSKLKLGTVAVVRQQSNTVRSSLLKQNQLLYQLLKQFENDRLLSSSQFPATSIVDISLVCLESLDRNVKGSREISWSESDCGFMVGRSQQSVQQTRDFLDDDLLVEPITPVNSPTVLLLPKRNYLANTSEDSQNLVPLEIRVCQTNYNCAYLRFLVLEARGTTTIYYYHGRQKESDEVAEWITLYLRPSFLLVVSAVLITTASVRFWNKSGAVRWSYGCDFKGHDMLTLRVPNWDCGRQCVNNAACTHFTNTLYTCILKRNVRGSRAINSPSTDCGFIVGRSRQSEHVINDFLHNDVL</sequence>
<accession>A0A162EEI1</accession>
<evidence type="ECO:0000313" key="2">
    <source>
        <dbReference type="Proteomes" id="UP000076858"/>
    </source>
</evidence>
<gene>
    <name evidence="1" type="ORF">APZ42_025871</name>
</gene>
<organism evidence="1 2">
    <name type="scientific">Daphnia magna</name>
    <dbReference type="NCBI Taxonomy" id="35525"/>
    <lineage>
        <taxon>Eukaryota</taxon>
        <taxon>Metazoa</taxon>
        <taxon>Ecdysozoa</taxon>
        <taxon>Arthropoda</taxon>
        <taxon>Crustacea</taxon>
        <taxon>Branchiopoda</taxon>
        <taxon>Diplostraca</taxon>
        <taxon>Cladocera</taxon>
        <taxon>Anomopoda</taxon>
        <taxon>Daphniidae</taxon>
        <taxon>Daphnia</taxon>
    </lineage>
</organism>
<dbReference type="EMBL" id="LRGB01001969">
    <property type="protein sequence ID" value="KZS09810.1"/>
    <property type="molecule type" value="Genomic_DNA"/>
</dbReference>
<dbReference type="AlphaFoldDB" id="A0A162EEI1"/>
<reference evidence="1 2" key="1">
    <citation type="submission" date="2016-03" db="EMBL/GenBank/DDBJ databases">
        <title>EvidentialGene: Evidence-directed Construction of Genes on Genomes.</title>
        <authorList>
            <person name="Gilbert D.G."/>
            <person name="Choi J.-H."/>
            <person name="Mockaitis K."/>
            <person name="Colbourne J."/>
            <person name="Pfrender M."/>
        </authorList>
    </citation>
    <scope>NUCLEOTIDE SEQUENCE [LARGE SCALE GENOMIC DNA]</scope>
    <source>
        <strain evidence="1 2">Xinb3</strain>
        <tissue evidence="1">Complete organism</tissue>
    </source>
</reference>
<protein>
    <submittedName>
        <fullName evidence="1">Brain chitinase and chia-like protein</fullName>
    </submittedName>
</protein>
<evidence type="ECO:0000313" key="1">
    <source>
        <dbReference type="EMBL" id="KZS09810.1"/>
    </source>
</evidence>
<keyword evidence="2" id="KW-1185">Reference proteome</keyword>
<dbReference type="Proteomes" id="UP000076858">
    <property type="component" value="Unassembled WGS sequence"/>
</dbReference>
<comment type="caution">
    <text evidence="1">The sequence shown here is derived from an EMBL/GenBank/DDBJ whole genome shotgun (WGS) entry which is preliminary data.</text>
</comment>
<proteinExistence type="predicted"/>
<name>A0A162EEI1_9CRUS</name>